<evidence type="ECO:0000313" key="2">
    <source>
        <dbReference type="EMBL" id="BAS84718.1"/>
    </source>
</evidence>
<dbReference type="PANTHER" id="PTHR31286">
    <property type="entry name" value="GLYCINE-RICH CELL WALL STRUCTURAL PROTEIN 1.8-LIKE"/>
    <property type="match status" value="1"/>
</dbReference>
<keyword evidence="3" id="KW-1185">Reference proteome</keyword>
<name>A0A0P0VZI6_ORYSJ</name>
<evidence type="ECO:0000313" key="3">
    <source>
        <dbReference type="Proteomes" id="UP000059680"/>
    </source>
</evidence>
<protein>
    <submittedName>
        <fullName evidence="2">Os03g0418500 protein</fullName>
    </submittedName>
</protein>
<dbReference type="EMBL" id="AP014959">
    <property type="protein sequence ID" value="BAS84718.1"/>
    <property type="molecule type" value="Genomic_DNA"/>
</dbReference>
<gene>
    <name evidence="2" type="ordered locus">Os03g0418500</name>
    <name evidence="2" type="ORF">OSNPB_030418500</name>
</gene>
<dbReference type="InterPro" id="IPR025558">
    <property type="entry name" value="DUF4283"/>
</dbReference>
<feature type="domain" description="DUF4283" evidence="1">
    <location>
        <begin position="35"/>
        <end position="120"/>
    </location>
</feature>
<proteinExistence type="predicted"/>
<dbReference type="InParanoid" id="A0A0P0VZI6"/>
<sequence length="155" mass="17688">MPKVHVADQLQNLNLTTEEENVAEFSDDDETGDPQEVEWMLVGKVLSPAIVHATTVFRAMKPARGNPYGLKIRSIDEKADNIFVTKFKVERDLQRALGGSPWMVGRHVLMLQPYDGNLKPSVIRFNRMEIWIRILNLPLGWMTSTVANSLWDWLA</sequence>
<reference evidence="2 3" key="2">
    <citation type="journal article" date="2013" name="Plant Cell Physiol.">
        <title>Rice Annotation Project Database (RAP-DB): an integrative and interactive database for rice genomics.</title>
        <authorList>
            <person name="Sakai H."/>
            <person name="Lee S.S."/>
            <person name="Tanaka T."/>
            <person name="Numa H."/>
            <person name="Kim J."/>
            <person name="Kawahara Y."/>
            <person name="Wakimoto H."/>
            <person name="Yang C.C."/>
            <person name="Iwamoto M."/>
            <person name="Abe T."/>
            <person name="Yamada Y."/>
            <person name="Muto A."/>
            <person name="Inokuchi H."/>
            <person name="Ikemura T."/>
            <person name="Matsumoto T."/>
            <person name="Sasaki T."/>
            <person name="Itoh T."/>
        </authorList>
    </citation>
    <scope>NUCLEOTIDE SEQUENCE [LARGE SCALE GENOMIC DNA]</scope>
    <source>
        <strain evidence="3">cv. Nipponbare</strain>
    </source>
</reference>
<evidence type="ECO:0000259" key="1">
    <source>
        <dbReference type="Pfam" id="PF14111"/>
    </source>
</evidence>
<dbReference type="AlphaFoldDB" id="A0A0P0VZI6"/>
<dbReference type="Pfam" id="PF14111">
    <property type="entry name" value="DUF4283"/>
    <property type="match status" value="1"/>
</dbReference>
<dbReference type="PANTHER" id="PTHR31286:SF166">
    <property type="entry name" value="OS01G0177800 PROTEIN"/>
    <property type="match status" value="1"/>
</dbReference>
<reference evidence="2 3" key="3">
    <citation type="journal article" date="2013" name="Rice">
        <title>Improvement of the Oryza sativa Nipponbare reference genome using next generation sequence and optical map data.</title>
        <authorList>
            <person name="Kawahara Y."/>
            <person name="de la Bastide M."/>
            <person name="Hamilton J.P."/>
            <person name="Kanamori H."/>
            <person name="McCombie W.R."/>
            <person name="Ouyang S."/>
            <person name="Schwartz D.C."/>
            <person name="Tanaka T."/>
            <person name="Wu J."/>
            <person name="Zhou S."/>
            <person name="Childs K.L."/>
            <person name="Davidson R.M."/>
            <person name="Lin H."/>
            <person name="Quesada-Ocampo L."/>
            <person name="Vaillancourt B."/>
            <person name="Sakai H."/>
            <person name="Lee S.S."/>
            <person name="Kim J."/>
            <person name="Numa H."/>
            <person name="Itoh T."/>
            <person name="Buell C.R."/>
            <person name="Matsumoto T."/>
        </authorList>
    </citation>
    <scope>NUCLEOTIDE SEQUENCE [LARGE SCALE GENOMIC DNA]</scope>
    <source>
        <strain evidence="3">cv. Nipponbare</strain>
    </source>
</reference>
<accession>A0A0P0VZI6</accession>
<dbReference type="PaxDb" id="39947-A0A0P0VZI6"/>
<dbReference type="STRING" id="39947.A0A0P0VZI6"/>
<reference evidence="3" key="1">
    <citation type="journal article" date="2005" name="Nature">
        <title>The map-based sequence of the rice genome.</title>
        <authorList>
            <consortium name="International rice genome sequencing project (IRGSP)"/>
            <person name="Matsumoto T."/>
            <person name="Wu J."/>
            <person name="Kanamori H."/>
            <person name="Katayose Y."/>
            <person name="Fujisawa M."/>
            <person name="Namiki N."/>
            <person name="Mizuno H."/>
            <person name="Yamamoto K."/>
            <person name="Antonio B.A."/>
            <person name="Baba T."/>
            <person name="Sakata K."/>
            <person name="Nagamura Y."/>
            <person name="Aoki H."/>
            <person name="Arikawa K."/>
            <person name="Arita K."/>
            <person name="Bito T."/>
            <person name="Chiden Y."/>
            <person name="Fujitsuka N."/>
            <person name="Fukunaka R."/>
            <person name="Hamada M."/>
            <person name="Harada C."/>
            <person name="Hayashi A."/>
            <person name="Hijishita S."/>
            <person name="Honda M."/>
            <person name="Hosokawa S."/>
            <person name="Ichikawa Y."/>
            <person name="Idonuma A."/>
            <person name="Iijima M."/>
            <person name="Ikeda M."/>
            <person name="Ikeno M."/>
            <person name="Ito K."/>
            <person name="Ito S."/>
            <person name="Ito T."/>
            <person name="Ito Y."/>
            <person name="Ito Y."/>
            <person name="Iwabuchi A."/>
            <person name="Kamiya K."/>
            <person name="Karasawa W."/>
            <person name="Kurita K."/>
            <person name="Katagiri S."/>
            <person name="Kikuta A."/>
            <person name="Kobayashi H."/>
            <person name="Kobayashi N."/>
            <person name="Machita K."/>
            <person name="Maehara T."/>
            <person name="Masukawa M."/>
            <person name="Mizubayashi T."/>
            <person name="Mukai Y."/>
            <person name="Nagasaki H."/>
            <person name="Nagata Y."/>
            <person name="Naito S."/>
            <person name="Nakashima M."/>
            <person name="Nakama Y."/>
            <person name="Nakamichi Y."/>
            <person name="Nakamura M."/>
            <person name="Meguro A."/>
            <person name="Negishi M."/>
            <person name="Ohta I."/>
            <person name="Ohta T."/>
            <person name="Okamoto M."/>
            <person name="Ono N."/>
            <person name="Saji S."/>
            <person name="Sakaguchi M."/>
            <person name="Sakai K."/>
            <person name="Shibata M."/>
            <person name="Shimokawa T."/>
            <person name="Song J."/>
            <person name="Takazaki Y."/>
            <person name="Terasawa K."/>
            <person name="Tsugane M."/>
            <person name="Tsuji K."/>
            <person name="Ueda S."/>
            <person name="Waki K."/>
            <person name="Yamagata H."/>
            <person name="Yamamoto M."/>
            <person name="Yamamoto S."/>
            <person name="Yamane H."/>
            <person name="Yoshiki S."/>
            <person name="Yoshihara R."/>
            <person name="Yukawa K."/>
            <person name="Zhong H."/>
            <person name="Yano M."/>
            <person name="Yuan Q."/>
            <person name="Ouyang S."/>
            <person name="Liu J."/>
            <person name="Jones K.M."/>
            <person name="Gansberger K."/>
            <person name="Moffat K."/>
            <person name="Hill J."/>
            <person name="Bera J."/>
            <person name="Fadrosh D."/>
            <person name="Jin S."/>
            <person name="Johri S."/>
            <person name="Kim M."/>
            <person name="Overton L."/>
            <person name="Reardon M."/>
            <person name="Tsitrin T."/>
            <person name="Vuong H."/>
            <person name="Weaver B."/>
            <person name="Ciecko A."/>
            <person name="Tallon L."/>
            <person name="Jackson J."/>
            <person name="Pai G."/>
            <person name="Aken S.V."/>
            <person name="Utterback T."/>
            <person name="Reidmuller S."/>
            <person name="Feldblyum T."/>
            <person name="Hsiao J."/>
            <person name="Zismann V."/>
            <person name="Iobst S."/>
            <person name="de Vazeille A.R."/>
            <person name="Buell C.R."/>
            <person name="Ying K."/>
            <person name="Li Y."/>
            <person name="Lu T."/>
            <person name="Huang Y."/>
            <person name="Zhao Q."/>
            <person name="Feng Q."/>
            <person name="Zhang L."/>
            <person name="Zhu J."/>
            <person name="Weng Q."/>
            <person name="Mu J."/>
            <person name="Lu Y."/>
            <person name="Fan D."/>
            <person name="Liu Y."/>
            <person name="Guan J."/>
            <person name="Zhang Y."/>
            <person name="Yu S."/>
            <person name="Liu X."/>
            <person name="Zhang Y."/>
            <person name="Hong G."/>
            <person name="Han B."/>
            <person name="Choisne N."/>
            <person name="Demange N."/>
            <person name="Orjeda G."/>
            <person name="Samain S."/>
            <person name="Cattolico L."/>
            <person name="Pelletier E."/>
            <person name="Couloux A."/>
            <person name="Segurens B."/>
            <person name="Wincker P."/>
            <person name="D'Hont A."/>
            <person name="Scarpelli C."/>
            <person name="Weissenbach J."/>
            <person name="Salanoubat M."/>
            <person name="Quetier F."/>
            <person name="Yu Y."/>
            <person name="Kim H.R."/>
            <person name="Rambo T."/>
            <person name="Currie J."/>
            <person name="Collura K."/>
            <person name="Luo M."/>
            <person name="Yang T."/>
            <person name="Ammiraju J.S.S."/>
            <person name="Engler F."/>
            <person name="Soderlund C."/>
            <person name="Wing R.A."/>
            <person name="Palmer L.E."/>
            <person name="de la Bastide M."/>
            <person name="Spiegel L."/>
            <person name="Nascimento L."/>
            <person name="Zutavern T."/>
            <person name="O'Shaughnessy A."/>
            <person name="Dike S."/>
            <person name="Dedhia N."/>
            <person name="Preston R."/>
            <person name="Balija V."/>
            <person name="McCombie W.R."/>
            <person name="Chow T."/>
            <person name="Chen H."/>
            <person name="Chung M."/>
            <person name="Chen C."/>
            <person name="Shaw J."/>
            <person name="Wu H."/>
            <person name="Hsiao K."/>
            <person name="Chao Y."/>
            <person name="Chu M."/>
            <person name="Cheng C."/>
            <person name="Hour A."/>
            <person name="Lee P."/>
            <person name="Lin S."/>
            <person name="Lin Y."/>
            <person name="Liou J."/>
            <person name="Liu S."/>
            <person name="Hsing Y."/>
            <person name="Raghuvanshi S."/>
            <person name="Mohanty A."/>
            <person name="Bharti A.K."/>
            <person name="Gaur A."/>
            <person name="Gupta V."/>
            <person name="Kumar D."/>
            <person name="Ravi V."/>
            <person name="Vij S."/>
            <person name="Kapur A."/>
            <person name="Khurana P."/>
            <person name="Khurana P."/>
            <person name="Khurana J.P."/>
            <person name="Tyagi A.K."/>
            <person name="Gaikwad K."/>
            <person name="Singh A."/>
            <person name="Dalal V."/>
            <person name="Srivastava S."/>
            <person name="Dixit A."/>
            <person name="Pal A.K."/>
            <person name="Ghazi I.A."/>
            <person name="Yadav M."/>
            <person name="Pandit A."/>
            <person name="Bhargava A."/>
            <person name="Sureshbabu K."/>
            <person name="Batra K."/>
            <person name="Sharma T.R."/>
            <person name="Mohapatra T."/>
            <person name="Singh N.K."/>
            <person name="Messing J."/>
            <person name="Nelson A.B."/>
            <person name="Fuks G."/>
            <person name="Kavchok S."/>
            <person name="Keizer G."/>
            <person name="Linton E."/>
            <person name="Llaca V."/>
            <person name="Song R."/>
            <person name="Tanyolac B."/>
            <person name="Young S."/>
            <person name="Ho-Il K."/>
            <person name="Hahn J.H."/>
            <person name="Sangsakoo G."/>
            <person name="Vanavichit A."/>
            <person name="de Mattos Luiz.A.T."/>
            <person name="Zimmer P.D."/>
            <person name="Malone G."/>
            <person name="Dellagostin O."/>
            <person name="de Oliveira A.C."/>
            <person name="Bevan M."/>
            <person name="Bancroft I."/>
            <person name="Minx P."/>
            <person name="Cordum H."/>
            <person name="Wilson R."/>
            <person name="Cheng Z."/>
            <person name="Jin W."/>
            <person name="Jiang J."/>
            <person name="Leong S.A."/>
            <person name="Iwama H."/>
            <person name="Gojobori T."/>
            <person name="Itoh T."/>
            <person name="Niimura Y."/>
            <person name="Fujii Y."/>
            <person name="Habara T."/>
            <person name="Sakai H."/>
            <person name="Sato Y."/>
            <person name="Wilson G."/>
            <person name="Kumar K."/>
            <person name="McCouch S."/>
            <person name="Juretic N."/>
            <person name="Hoen D."/>
            <person name="Wright S."/>
            <person name="Bruskiewich R."/>
            <person name="Bureau T."/>
            <person name="Miyao A."/>
            <person name="Hirochika H."/>
            <person name="Nishikawa T."/>
            <person name="Kadowaki K."/>
            <person name="Sugiura M."/>
            <person name="Burr B."/>
            <person name="Sasaki T."/>
        </authorList>
    </citation>
    <scope>NUCLEOTIDE SEQUENCE [LARGE SCALE GENOMIC DNA]</scope>
    <source>
        <strain evidence="3">cv. Nipponbare</strain>
    </source>
</reference>
<dbReference type="Proteomes" id="UP000059680">
    <property type="component" value="Chromosome 3"/>
</dbReference>
<organism evidence="2 3">
    <name type="scientific">Oryza sativa subsp. japonica</name>
    <name type="common">Rice</name>
    <dbReference type="NCBI Taxonomy" id="39947"/>
    <lineage>
        <taxon>Eukaryota</taxon>
        <taxon>Viridiplantae</taxon>
        <taxon>Streptophyta</taxon>
        <taxon>Embryophyta</taxon>
        <taxon>Tracheophyta</taxon>
        <taxon>Spermatophyta</taxon>
        <taxon>Magnoliopsida</taxon>
        <taxon>Liliopsida</taxon>
        <taxon>Poales</taxon>
        <taxon>Poaceae</taxon>
        <taxon>BOP clade</taxon>
        <taxon>Oryzoideae</taxon>
        <taxon>Oryzeae</taxon>
        <taxon>Oryzinae</taxon>
        <taxon>Oryza</taxon>
        <taxon>Oryza sativa</taxon>
    </lineage>
</organism>
<dbReference type="InterPro" id="IPR040256">
    <property type="entry name" value="At4g02000-like"/>
</dbReference>